<evidence type="ECO:0000256" key="1">
    <source>
        <dbReference type="ARBA" id="ARBA00006336"/>
    </source>
</evidence>
<dbReference type="EMBL" id="JACMSC010000016">
    <property type="protein sequence ID" value="KAG6483362.1"/>
    <property type="molecule type" value="Genomic_DNA"/>
</dbReference>
<organism evidence="3 4">
    <name type="scientific">Zingiber officinale</name>
    <name type="common">Ginger</name>
    <name type="synonym">Amomum zingiber</name>
    <dbReference type="NCBI Taxonomy" id="94328"/>
    <lineage>
        <taxon>Eukaryota</taxon>
        <taxon>Viridiplantae</taxon>
        <taxon>Streptophyta</taxon>
        <taxon>Embryophyta</taxon>
        <taxon>Tracheophyta</taxon>
        <taxon>Spermatophyta</taxon>
        <taxon>Magnoliopsida</taxon>
        <taxon>Liliopsida</taxon>
        <taxon>Zingiberales</taxon>
        <taxon>Zingiberaceae</taxon>
        <taxon>Zingiber</taxon>
    </lineage>
</organism>
<accession>A0A8J5KKT8</accession>
<keyword evidence="4" id="KW-1185">Reference proteome</keyword>
<protein>
    <recommendedName>
        <fullName evidence="2">Isochorismatase-like domain-containing protein</fullName>
    </recommendedName>
</protein>
<dbReference type="Gene3D" id="3.40.50.850">
    <property type="entry name" value="Isochorismatase-like"/>
    <property type="match status" value="1"/>
</dbReference>
<dbReference type="Pfam" id="PF00857">
    <property type="entry name" value="Isochorismatase"/>
    <property type="match status" value="1"/>
</dbReference>
<evidence type="ECO:0000313" key="3">
    <source>
        <dbReference type="EMBL" id="KAG6483362.1"/>
    </source>
</evidence>
<gene>
    <name evidence="3" type="ORF">ZIOFF_060007</name>
</gene>
<dbReference type="SUPFAM" id="SSF52499">
    <property type="entry name" value="Isochorismatase-like hydrolases"/>
    <property type="match status" value="1"/>
</dbReference>
<sequence>MVKGQGRSGADLVEGLVIKDEDYKVVKTRFSAFFATNLHQLLQGCGIKNLVVIGTVVADTTTTAVPQVQLDNIRDMKNIGVATPTLQEWLQL</sequence>
<comment type="similarity">
    <text evidence="1">Belongs to the isochorismatase family.</text>
</comment>
<proteinExistence type="inferred from homology"/>
<dbReference type="InterPro" id="IPR036380">
    <property type="entry name" value="Isochorismatase-like_sf"/>
</dbReference>
<evidence type="ECO:0000313" key="4">
    <source>
        <dbReference type="Proteomes" id="UP000734854"/>
    </source>
</evidence>
<reference evidence="3 4" key="1">
    <citation type="submission" date="2020-08" db="EMBL/GenBank/DDBJ databases">
        <title>Plant Genome Project.</title>
        <authorList>
            <person name="Zhang R.-G."/>
        </authorList>
    </citation>
    <scope>NUCLEOTIDE SEQUENCE [LARGE SCALE GENOMIC DNA]</scope>
    <source>
        <tissue evidence="3">Rhizome</tissue>
    </source>
</reference>
<evidence type="ECO:0000259" key="2">
    <source>
        <dbReference type="Pfam" id="PF00857"/>
    </source>
</evidence>
<dbReference type="Proteomes" id="UP000734854">
    <property type="component" value="Unassembled WGS sequence"/>
</dbReference>
<dbReference type="AlphaFoldDB" id="A0A8J5KKT8"/>
<dbReference type="PANTHER" id="PTHR47044">
    <property type="entry name" value="OS02G0276400 PROTEIN"/>
    <property type="match status" value="1"/>
</dbReference>
<name>A0A8J5KKT8_ZINOF</name>
<dbReference type="InterPro" id="IPR000868">
    <property type="entry name" value="Isochorismatase-like_dom"/>
</dbReference>
<comment type="caution">
    <text evidence="3">The sequence shown here is derived from an EMBL/GenBank/DDBJ whole genome shotgun (WGS) entry which is preliminary data.</text>
</comment>
<feature type="domain" description="Isochorismatase-like" evidence="2">
    <location>
        <begin position="5"/>
        <end position="55"/>
    </location>
</feature>